<evidence type="ECO:0000313" key="8">
    <source>
        <dbReference type="Proteomes" id="UP001620645"/>
    </source>
</evidence>
<evidence type="ECO:0000313" key="7">
    <source>
        <dbReference type="EMBL" id="KAL3097942.1"/>
    </source>
</evidence>
<feature type="domain" description="Thioredoxin" evidence="6">
    <location>
        <begin position="11"/>
        <end position="174"/>
    </location>
</feature>
<accession>A0ABD2K4Y6</accession>
<name>A0ABD2K4Y6_HETSC</name>
<dbReference type="FunFam" id="3.40.30.10:FF:000025">
    <property type="entry name" value="Glutathione peroxidase"/>
    <property type="match status" value="1"/>
</dbReference>
<dbReference type="CDD" id="cd00340">
    <property type="entry name" value="GSH_Peroxidase"/>
    <property type="match status" value="1"/>
</dbReference>
<dbReference type="PROSITE" id="PS00460">
    <property type="entry name" value="GLUTATHIONE_PEROXID_1"/>
    <property type="match status" value="1"/>
</dbReference>
<dbReference type="GO" id="GO:0004601">
    <property type="term" value="F:peroxidase activity"/>
    <property type="evidence" value="ECO:0007669"/>
    <property type="project" value="UniProtKB-KW"/>
</dbReference>
<evidence type="ECO:0000256" key="2">
    <source>
        <dbReference type="ARBA" id="ARBA00022559"/>
    </source>
</evidence>
<dbReference type="PROSITE" id="PS51355">
    <property type="entry name" value="GLUTATHIONE_PEROXID_3"/>
    <property type="match status" value="1"/>
</dbReference>
<dbReference type="SUPFAM" id="SSF52833">
    <property type="entry name" value="Thioredoxin-like"/>
    <property type="match status" value="1"/>
</dbReference>
<evidence type="ECO:0000256" key="4">
    <source>
        <dbReference type="PIRSR" id="PIRSR000303-1"/>
    </source>
</evidence>
<keyword evidence="3 5" id="KW-0560">Oxidoreductase</keyword>
<dbReference type="PIRSF" id="PIRSF000303">
    <property type="entry name" value="Glutathion_perox"/>
    <property type="match status" value="1"/>
</dbReference>
<dbReference type="PANTHER" id="PTHR11592">
    <property type="entry name" value="GLUTATHIONE PEROXIDASE"/>
    <property type="match status" value="1"/>
</dbReference>
<dbReference type="EMBL" id="JBICCN010000053">
    <property type="protein sequence ID" value="KAL3097942.1"/>
    <property type="molecule type" value="Genomic_DNA"/>
</dbReference>
<dbReference type="AlphaFoldDB" id="A0ABD2K4Y6"/>
<keyword evidence="2 5" id="KW-0575">Peroxidase</keyword>
<reference evidence="7 8" key="1">
    <citation type="submission" date="2024-10" db="EMBL/GenBank/DDBJ databases">
        <authorList>
            <person name="Kim D."/>
        </authorList>
    </citation>
    <scope>NUCLEOTIDE SEQUENCE [LARGE SCALE GENOMIC DNA]</scope>
    <source>
        <strain evidence="7">Taebaek</strain>
    </source>
</reference>
<dbReference type="PRINTS" id="PR01011">
    <property type="entry name" value="GLUTPROXDASE"/>
</dbReference>
<dbReference type="InterPro" id="IPR029759">
    <property type="entry name" value="GPX_AS"/>
</dbReference>
<evidence type="ECO:0000256" key="5">
    <source>
        <dbReference type="RuleBase" id="RU000499"/>
    </source>
</evidence>
<dbReference type="InterPro" id="IPR036249">
    <property type="entry name" value="Thioredoxin-like_sf"/>
</dbReference>
<dbReference type="Gene3D" id="3.40.30.10">
    <property type="entry name" value="Glutaredoxin"/>
    <property type="match status" value="1"/>
</dbReference>
<evidence type="ECO:0000256" key="1">
    <source>
        <dbReference type="ARBA" id="ARBA00006926"/>
    </source>
</evidence>
<feature type="active site" evidence="4">
    <location>
        <position position="49"/>
    </location>
</feature>
<comment type="similarity">
    <text evidence="1 5">Belongs to the glutathione peroxidase family.</text>
</comment>
<dbReference type="PANTHER" id="PTHR11592:SF134">
    <property type="entry name" value="PHOSPHOLIPID HYDROPEROXIDE GLUTATHIONE PEROXIDASE"/>
    <property type="match status" value="1"/>
</dbReference>
<dbReference type="InterPro" id="IPR000889">
    <property type="entry name" value="Glutathione_peroxidase"/>
</dbReference>
<proteinExistence type="inferred from homology"/>
<comment type="caution">
    <text evidence="7">The sequence shown here is derived from an EMBL/GenBank/DDBJ whole genome shotgun (WGS) entry which is preliminary data.</text>
</comment>
<evidence type="ECO:0000256" key="3">
    <source>
        <dbReference type="ARBA" id="ARBA00023002"/>
    </source>
</evidence>
<sequence length="175" mass="19613">MSSSSSAAPSDPQQKSIYEFSAKDIDGNETSFGKYRGKVLLVVNVASNCGFTDSNYSQLKQLLDKYKSKGLEIAAFPCNQFNNQEPGCAIDIKDFVTKKYNFEPDLYDKIDVNGPNEHPIYAYLKSVQGGTLGFDAIKWNFTKFLIDKNGKAVERYAPTKEPKNIEKEIEKLLEA</sequence>
<keyword evidence="8" id="KW-1185">Reference proteome</keyword>
<gene>
    <name evidence="7" type="ORF">niasHS_000677</name>
</gene>
<protein>
    <recommendedName>
        <fullName evidence="5">Glutathione peroxidase</fullName>
    </recommendedName>
</protein>
<organism evidence="7 8">
    <name type="scientific">Heterodera schachtii</name>
    <name type="common">Sugarbeet cyst nematode worm</name>
    <name type="synonym">Tylenchus schachtii</name>
    <dbReference type="NCBI Taxonomy" id="97005"/>
    <lineage>
        <taxon>Eukaryota</taxon>
        <taxon>Metazoa</taxon>
        <taxon>Ecdysozoa</taxon>
        <taxon>Nematoda</taxon>
        <taxon>Chromadorea</taxon>
        <taxon>Rhabditida</taxon>
        <taxon>Tylenchina</taxon>
        <taxon>Tylenchomorpha</taxon>
        <taxon>Tylenchoidea</taxon>
        <taxon>Heteroderidae</taxon>
        <taxon>Heteroderinae</taxon>
        <taxon>Heterodera</taxon>
    </lineage>
</organism>
<dbReference type="InterPro" id="IPR013766">
    <property type="entry name" value="Thioredoxin_domain"/>
</dbReference>
<dbReference type="PROSITE" id="PS51352">
    <property type="entry name" value="THIOREDOXIN_2"/>
    <property type="match status" value="1"/>
</dbReference>
<evidence type="ECO:0000259" key="6">
    <source>
        <dbReference type="PROSITE" id="PS51352"/>
    </source>
</evidence>
<dbReference type="Pfam" id="PF00255">
    <property type="entry name" value="GSHPx"/>
    <property type="match status" value="1"/>
</dbReference>
<dbReference type="Proteomes" id="UP001620645">
    <property type="component" value="Unassembled WGS sequence"/>
</dbReference>